<sequence>MFGAIRKKIAIGYLWNLLAKWLNRSIGLISTLCLVRILDPEDFGIVALASIVMAFFVMLSNAGTDKYLIKVKECTNEMLNSAWSLNITLKFVCSLVLALMAKKLSIYMNEPVLENVLLVCCLIPVISAFKNVGMVLFERELDYKPITRLSVGVKVAVVPITLIGAILIQSYWALIIGLLASEILTVLGSYRIHPYRPKWSMTLWKNQWSFSKWHLLSTSSGYIRSRIDALLLGRYLTSADVGVYRVSQEFAWLPFTEVISPASSSMYAGITQVREHHEELKCSILNYLAFAYLLVVPSAFGIFALSDLFTEVVLGEKWLEAAPIIGLLSLLMLSMPLNISLQSVLTNLSKIKYLVLLDVVMISAIVGLIIGLSKSNNFDLLSYTQYRVALVVLFMLMLCVAYKFLINLSPIRIMAVILLPTIPSIVMVNVIASLKPQLHYSEAINLIILVIAGGISFVPVMAVLIGVTKNWFVEYALIFDVLKKLKASTQKG</sequence>
<keyword evidence="6 7" id="KW-0472">Membrane</keyword>
<feature type="transmembrane region" description="Helical" evidence="7">
    <location>
        <begin position="149"/>
        <end position="168"/>
    </location>
</feature>
<evidence type="ECO:0000256" key="5">
    <source>
        <dbReference type="ARBA" id="ARBA00022989"/>
    </source>
</evidence>
<evidence type="ECO:0000256" key="4">
    <source>
        <dbReference type="ARBA" id="ARBA00022692"/>
    </source>
</evidence>
<feature type="transmembrane region" description="Helical" evidence="7">
    <location>
        <begin position="83"/>
        <end position="101"/>
    </location>
</feature>
<geneLocation type="plasmid" evidence="9">
    <name>pva1</name>
</geneLocation>
<dbReference type="EMBL" id="CP032095">
    <property type="protein sequence ID" value="AXY03774.1"/>
    <property type="molecule type" value="Genomic_DNA"/>
</dbReference>
<keyword evidence="3" id="KW-1003">Cell membrane</keyword>
<dbReference type="PANTHER" id="PTHR30250">
    <property type="entry name" value="PST FAMILY PREDICTED COLANIC ACID TRANSPORTER"/>
    <property type="match status" value="1"/>
</dbReference>
<keyword evidence="5 7" id="KW-1133">Transmembrane helix</keyword>
<accession>A0ABN5PQ70</accession>
<feature type="transmembrane region" description="Helical" evidence="7">
    <location>
        <begin position="174"/>
        <end position="192"/>
    </location>
</feature>
<evidence type="ECO:0000256" key="6">
    <source>
        <dbReference type="ARBA" id="ARBA00023136"/>
    </source>
</evidence>
<evidence type="ECO:0000256" key="1">
    <source>
        <dbReference type="ARBA" id="ARBA00004651"/>
    </source>
</evidence>
<keyword evidence="4 7" id="KW-0812">Transmembrane</keyword>
<protein>
    <recommendedName>
        <fullName evidence="10">Lipopolysaccharide biosynthesis protein</fullName>
    </recommendedName>
</protein>
<feature type="transmembrane region" description="Helical" evidence="7">
    <location>
        <begin position="385"/>
        <end position="406"/>
    </location>
</feature>
<feature type="transmembrane region" description="Helical" evidence="7">
    <location>
        <begin position="116"/>
        <end position="137"/>
    </location>
</feature>
<dbReference type="GeneID" id="39681089"/>
<evidence type="ECO:0000256" key="2">
    <source>
        <dbReference type="ARBA" id="ARBA00007430"/>
    </source>
</evidence>
<organism evidence="8 9">
    <name type="scientific">Vibrio alfacsensis</name>
    <dbReference type="NCBI Taxonomy" id="1074311"/>
    <lineage>
        <taxon>Bacteria</taxon>
        <taxon>Pseudomonadati</taxon>
        <taxon>Pseudomonadota</taxon>
        <taxon>Gammaproteobacteria</taxon>
        <taxon>Vibrionales</taxon>
        <taxon>Vibrionaceae</taxon>
        <taxon>Vibrio</taxon>
    </lineage>
</organism>
<evidence type="ECO:0008006" key="10">
    <source>
        <dbReference type="Google" id="ProtNLM"/>
    </source>
</evidence>
<keyword evidence="9" id="KW-1185">Reference proteome</keyword>
<feature type="transmembrane region" description="Helical" evidence="7">
    <location>
        <begin position="21"/>
        <end position="38"/>
    </location>
</feature>
<evidence type="ECO:0000256" key="3">
    <source>
        <dbReference type="ARBA" id="ARBA00022475"/>
    </source>
</evidence>
<gene>
    <name evidence="8" type="ORF">D1115_23135</name>
</gene>
<feature type="transmembrane region" description="Helical" evidence="7">
    <location>
        <begin position="353"/>
        <end position="373"/>
    </location>
</feature>
<feature type="transmembrane region" description="Helical" evidence="7">
    <location>
        <begin position="444"/>
        <end position="467"/>
    </location>
</feature>
<feature type="transmembrane region" description="Helical" evidence="7">
    <location>
        <begin position="413"/>
        <end position="432"/>
    </location>
</feature>
<dbReference type="Proteomes" id="UP000262832">
    <property type="component" value="Plasmid pVa1"/>
</dbReference>
<feature type="transmembrane region" description="Helical" evidence="7">
    <location>
        <begin position="318"/>
        <end position="341"/>
    </location>
</feature>
<keyword evidence="8" id="KW-0614">Plasmid</keyword>
<dbReference type="InterPro" id="IPR050833">
    <property type="entry name" value="Poly_Biosynth_Transport"/>
</dbReference>
<name>A0ABN5PQ70_9VIBR</name>
<feature type="transmembrane region" description="Helical" evidence="7">
    <location>
        <begin position="44"/>
        <end position="62"/>
    </location>
</feature>
<comment type="subcellular location">
    <subcellularLocation>
        <location evidence="1">Cell membrane</location>
        <topology evidence="1">Multi-pass membrane protein</topology>
    </subcellularLocation>
</comment>
<feature type="transmembrane region" description="Helical" evidence="7">
    <location>
        <begin position="284"/>
        <end position="306"/>
    </location>
</feature>
<evidence type="ECO:0000256" key="7">
    <source>
        <dbReference type="SAM" id="Phobius"/>
    </source>
</evidence>
<dbReference type="PANTHER" id="PTHR30250:SF10">
    <property type="entry name" value="LIPOPOLYSACCHARIDE BIOSYNTHESIS PROTEIN WZXC"/>
    <property type="match status" value="1"/>
</dbReference>
<comment type="similarity">
    <text evidence="2">Belongs to the polysaccharide synthase family.</text>
</comment>
<evidence type="ECO:0000313" key="8">
    <source>
        <dbReference type="EMBL" id="AXY03774.1"/>
    </source>
</evidence>
<dbReference type="RefSeq" id="WP_128813649.1">
    <property type="nucleotide sequence ID" value="NZ_CP032095.1"/>
</dbReference>
<proteinExistence type="inferred from homology"/>
<dbReference type="Pfam" id="PF13440">
    <property type="entry name" value="Polysacc_synt_3"/>
    <property type="match status" value="1"/>
</dbReference>
<evidence type="ECO:0000313" key="9">
    <source>
        <dbReference type="Proteomes" id="UP000262832"/>
    </source>
</evidence>
<reference evidence="8 9" key="1">
    <citation type="submission" date="2018-08" db="EMBL/GenBank/DDBJ databases">
        <title>Genomic taxonomy of the Vibrionaceae family.</title>
        <authorList>
            <person name="Gomez-Gil B."/>
            <person name="Tanaka M."/>
            <person name="Sawabe T."/>
            <person name="Enciso-Ibarra K."/>
        </authorList>
    </citation>
    <scope>NUCLEOTIDE SEQUENCE [LARGE SCALE GENOMIC DNA]</scope>
    <source>
        <strain evidence="8 9">CAIM 1831</strain>
        <plasmid evidence="9">pva1</plasmid>
    </source>
</reference>